<protein>
    <recommendedName>
        <fullName evidence="5">Carboxypeptidase</fullName>
        <ecNumber evidence="5">3.4.16.-</ecNumber>
    </recommendedName>
</protein>
<dbReference type="OMA" id="CELVADQ"/>
<dbReference type="PROSITE" id="PS00131">
    <property type="entry name" value="CARBOXYPEPT_SER_SER"/>
    <property type="match status" value="1"/>
</dbReference>
<organism evidence="6 7">
    <name type="scientific">Ceratopteris richardii</name>
    <name type="common">Triangle waterfern</name>
    <dbReference type="NCBI Taxonomy" id="49495"/>
    <lineage>
        <taxon>Eukaryota</taxon>
        <taxon>Viridiplantae</taxon>
        <taxon>Streptophyta</taxon>
        <taxon>Embryophyta</taxon>
        <taxon>Tracheophyta</taxon>
        <taxon>Polypodiopsida</taxon>
        <taxon>Polypodiidae</taxon>
        <taxon>Polypodiales</taxon>
        <taxon>Pteridineae</taxon>
        <taxon>Pteridaceae</taxon>
        <taxon>Parkerioideae</taxon>
        <taxon>Ceratopteris</taxon>
    </lineage>
</organism>
<dbReference type="PANTHER" id="PTHR11802:SF201">
    <property type="entry name" value="CARBOXYPEPTIDASE"/>
    <property type="match status" value="1"/>
</dbReference>
<dbReference type="Gene3D" id="3.40.50.11320">
    <property type="match status" value="1"/>
</dbReference>
<dbReference type="FunFam" id="3.40.50.1820:FF:000211">
    <property type="entry name" value="Carboxypeptidase"/>
    <property type="match status" value="1"/>
</dbReference>
<dbReference type="EC" id="3.4.16.-" evidence="5"/>
<comment type="caution">
    <text evidence="6">The sequence shown here is derived from an EMBL/GenBank/DDBJ whole genome shotgun (WGS) entry which is preliminary data.</text>
</comment>
<keyword evidence="5" id="KW-0121">Carboxypeptidase</keyword>
<evidence type="ECO:0000256" key="2">
    <source>
        <dbReference type="ARBA" id="ARBA00022729"/>
    </source>
</evidence>
<evidence type="ECO:0000313" key="6">
    <source>
        <dbReference type="EMBL" id="KAH7351962.1"/>
    </source>
</evidence>
<feature type="chain" id="PRO_5035964993" description="Carboxypeptidase" evidence="5">
    <location>
        <begin position="25"/>
        <end position="479"/>
    </location>
</feature>
<dbReference type="GO" id="GO:0004185">
    <property type="term" value="F:serine-type carboxypeptidase activity"/>
    <property type="evidence" value="ECO:0007669"/>
    <property type="project" value="UniProtKB-UniRule"/>
</dbReference>
<dbReference type="AlphaFoldDB" id="A0A8T2SKH3"/>
<evidence type="ECO:0000256" key="3">
    <source>
        <dbReference type="ARBA" id="ARBA00023157"/>
    </source>
</evidence>
<dbReference type="OrthoDB" id="443318at2759"/>
<dbReference type="InterPro" id="IPR001563">
    <property type="entry name" value="Peptidase_S10"/>
</dbReference>
<dbReference type="EMBL" id="CM035424">
    <property type="protein sequence ID" value="KAH7351962.1"/>
    <property type="molecule type" value="Genomic_DNA"/>
</dbReference>
<evidence type="ECO:0000313" key="7">
    <source>
        <dbReference type="Proteomes" id="UP000825935"/>
    </source>
</evidence>
<name>A0A8T2SKH3_CERRI</name>
<keyword evidence="5" id="KW-0378">Hydrolase</keyword>
<accession>A0A8T2SKH3</accession>
<evidence type="ECO:0000256" key="5">
    <source>
        <dbReference type="RuleBase" id="RU361156"/>
    </source>
</evidence>
<keyword evidence="2 5" id="KW-0732">Signal</keyword>
<keyword evidence="5" id="KW-0645">Protease</keyword>
<proteinExistence type="inferred from homology"/>
<dbReference type="InterPro" id="IPR029058">
    <property type="entry name" value="AB_hydrolase_fold"/>
</dbReference>
<dbReference type="InterPro" id="IPR018202">
    <property type="entry name" value="Ser_caboxypep_ser_AS"/>
</dbReference>
<reference evidence="6" key="1">
    <citation type="submission" date="2021-08" db="EMBL/GenBank/DDBJ databases">
        <title>WGS assembly of Ceratopteris richardii.</title>
        <authorList>
            <person name="Marchant D.B."/>
            <person name="Chen G."/>
            <person name="Jenkins J."/>
            <person name="Shu S."/>
            <person name="Leebens-Mack J."/>
            <person name="Grimwood J."/>
            <person name="Schmutz J."/>
            <person name="Soltis P."/>
            <person name="Soltis D."/>
            <person name="Chen Z.-H."/>
        </authorList>
    </citation>
    <scope>NUCLEOTIDE SEQUENCE</scope>
    <source>
        <strain evidence="6">Whitten #5841</strain>
        <tissue evidence="6">Leaf</tissue>
    </source>
</reference>
<dbReference type="FunFam" id="3.40.50.11320:FF:000002">
    <property type="entry name" value="Carboxypeptidase"/>
    <property type="match status" value="1"/>
</dbReference>
<dbReference type="Gene3D" id="6.10.250.940">
    <property type="match status" value="1"/>
</dbReference>
<evidence type="ECO:0000256" key="4">
    <source>
        <dbReference type="ARBA" id="ARBA00023180"/>
    </source>
</evidence>
<evidence type="ECO:0000256" key="1">
    <source>
        <dbReference type="ARBA" id="ARBA00009431"/>
    </source>
</evidence>
<dbReference type="GO" id="GO:0006508">
    <property type="term" value="P:proteolysis"/>
    <property type="evidence" value="ECO:0007669"/>
    <property type="project" value="UniProtKB-KW"/>
</dbReference>
<sequence>MEGWMRMSSLLLLAVSLCGSFCWAGPSADLITSLPGQPNVLFAQYAGYIDVDASAGRSFFYYLAEAEDASSKPLTLWLNGGPGCSSVGNGGFTENGPFRVCSASGQLKENQFAWNTVSNMLYLDSPAGVGWSYTNTSGYIVANDTLTAQDNFIFLQNWFEAFPEYKGREFFITGESYAGHYVPQLASLIVDYMTQNGTSVVNLVGLAIGNPLLDGLVDFPERNFFLWSHAVISDSTYRSIMENCNYSVLSVPNDACVSASMDYDREVSGYIDEYDILIDVCLAPNMQQAQRLRLKQSPLRLKTLHKQLRDSPSPLDVCMDDEVLAYMNIPAVQQAFHANITGLPYRWSYCNEGSLLYDESGLDDSMLPTLSHILEHGVSVLVYSGDEDSVIPFGGTRRLVDQLAKMNGLETSVPYSPWLDGGQVGGWTQVYGRLSYATVRGGGHMVPFTSPGRALTLFKSFLAGGPLPSLSSRSEVQRA</sequence>
<keyword evidence="4" id="KW-0325">Glycoprotein</keyword>
<dbReference type="Pfam" id="PF00450">
    <property type="entry name" value="Peptidase_S10"/>
    <property type="match status" value="1"/>
</dbReference>
<gene>
    <name evidence="6" type="ORF">KP509_19G022500</name>
</gene>
<comment type="similarity">
    <text evidence="1 5">Belongs to the peptidase S10 family.</text>
</comment>
<dbReference type="PANTHER" id="PTHR11802">
    <property type="entry name" value="SERINE PROTEASE FAMILY S10 SERINE CARBOXYPEPTIDASE"/>
    <property type="match status" value="1"/>
</dbReference>
<keyword evidence="7" id="KW-1185">Reference proteome</keyword>
<feature type="signal peptide" evidence="5">
    <location>
        <begin position="1"/>
        <end position="24"/>
    </location>
</feature>
<dbReference type="Gene3D" id="3.40.50.1820">
    <property type="entry name" value="alpha/beta hydrolase"/>
    <property type="match status" value="1"/>
</dbReference>
<keyword evidence="3" id="KW-1015">Disulfide bond</keyword>
<dbReference type="PRINTS" id="PR00724">
    <property type="entry name" value="CRBOXYPTASEC"/>
</dbReference>
<dbReference type="InterPro" id="IPR033124">
    <property type="entry name" value="Ser_caboxypep_his_AS"/>
</dbReference>
<dbReference type="SUPFAM" id="SSF53474">
    <property type="entry name" value="alpha/beta-Hydrolases"/>
    <property type="match status" value="1"/>
</dbReference>
<dbReference type="PROSITE" id="PS00560">
    <property type="entry name" value="CARBOXYPEPT_SER_HIS"/>
    <property type="match status" value="1"/>
</dbReference>
<dbReference type="Proteomes" id="UP000825935">
    <property type="component" value="Chromosome 19"/>
</dbReference>